<sequence length="317" mass="35746">MKSIIKLINLHFWKSMLAPFFAFIFPIIFIVILGLLLGYDQLLGGALSIPSMTVGLIAMPQAIFEFKRSVLLKRIGVTKVKPWMFLLAISLYYVGIMLLSTAFCIVMSLAIFSSNWNEGLDWVNVPIDTNGTIGTIITPTFYQMLQNVNWGEFVWALFMNIFVATSIGLMLVSILKSSLAIQALGIPILIISQFLSAQVLPIPMVREVDAMYYLSYISPFKYSTGLMINAWQGSVQLSTDNSTILGLNTIGTDAYIQIQQNSIFNINSTMYYYYEKDGINSVEIFNKADKVVNLVMPFVWTIIFSGVAIKFFKWNNR</sequence>
<keyword evidence="3 5" id="KW-1133">Transmembrane helix</keyword>
<feature type="transmembrane region" description="Helical" evidence="5">
    <location>
        <begin position="85"/>
        <end position="112"/>
    </location>
</feature>
<evidence type="ECO:0000256" key="5">
    <source>
        <dbReference type="SAM" id="Phobius"/>
    </source>
</evidence>
<keyword evidence="2 5" id="KW-0812">Transmembrane</keyword>
<feature type="domain" description="ABC-2 type transporter transmembrane" evidence="6">
    <location>
        <begin position="134"/>
        <end position="227"/>
    </location>
</feature>
<gene>
    <name evidence="7" type="ORF">H9897_00810</name>
</gene>
<proteinExistence type="predicted"/>
<dbReference type="InterPro" id="IPR013525">
    <property type="entry name" value="ABC2_TM"/>
</dbReference>
<comment type="subcellular location">
    <subcellularLocation>
        <location evidence="1">Membrane</location>
        <topology evidence="1">Multi-pass membrane protein</topology>
    </subcellularLocation>
</comment>
<feature type="transmembrane region" description="Helical" evidence="5">
    <location>
        <begin position="291"/>
        <end position="312"/>
    </location>
</feature>
<dbReference type="EMBL" id="JAHLFM010000014">
    <property type="protein sequence ID" value="MBU3830691.1"/>
    <property type="molecule type" value="Genomic_DNA"/>
</dbReference>
<feature type="transmembrane region" description="Helical" evidence="5">
    <location>
        <begin position="42"/>
        <end position="64"/>
    </location>
</feature>
<keyword evidence="4 5" id="KW-0472">Membrane</keyword>
<dbReference type="Pfam" id="PF01061">
    <property type="entry name" value="ABC2_membrane"/>
    <property type="match status" value="1"/>
</dbReference>
<comment type="caution">
    <text evidence="7">The sequence shown here is derived from an EMBL/GenBank/DDBJ whole genome shotgun (WGS) entry which is preliminary data.</text>
</comment>
<reference evidence="7" key="1">
    <citation type="journal article" date="2021" name="PeerJ">
        <title>Extensive microbial diversity within the chicken gut microbiome revealed by metagenomics and culture.</title>
        <authorList>
            <person name="Gilroy R."/>
            <person name="Ravi A."/>
            <person name="Getino M."/>
            <person name="Pursley I."/>
            <person name="Horton D.L."/>
            <person name="Alikhan N.F."/>
            <person name="Baker D."/>
            <person name="Gharbi K."/>
            <person name="Hall N."/>
            <person name="Watson M."/>
            <person name="Adriaenssens E.M."/>
            <person name="Foster-Nyarko E."/>
            <person name="Jarju S."/>
            <person name="Secka A."/>
            <person name="Antonio M."/>
            <person name="Oren A."/>
            <person name="Chaudhuri R.R."/>
            <person name="La Ragione R."/>
            <person name="Hildebrand F."/>
            <person name="Pallen M.J."/>
        </authorList>
    </citation>
    <scope>NUCLEOTIDE SEQUENCE</scope>
    <source>
        <strain evidence="7">A5-1222</strain>
    </source>
</reference>
<evidence type="ECO:0000256" key="3">
    <source>
        <dbReference type="ARBA" id="ARBA00022989"/>
    </source>
</evidence>
<evidence type="ECO:0000259" key="6">
    <source>
        <dbReference type="Pfam" id="PF01061"/>
    </source>
</evidence>
<organism evidence="7 8">
    <name type="scientific">Candidatus Ureaplasma intestinipullorum</name>
    <dbReference type="NCBI Taxonomy" id="2838770"/>
    <lineage>
        <taxon>Bacteria</taxon>
        <taxon>Bacillati</taxon>
        <taxon>Mycoplasmatota</taxon>
        <taxon>Mycoplasmoidales</taxon>
        <taxon>Mycoplasmoidaceae</taxon>
        <taxon>Ureaplasma</taxon>
    </lineage>
</organism>
<feature type="transmembrane region" description="Helical" evidence="5">
    <location>
        <begin position="179"/>
        <end position="200"/>
    </location>
</feature>
<reference evidence="7" key="2">
    <citation type="submission" date="2021-04" db="EMBL/GenBank/DDBJ databases">
        <authorList>
            <person name="Gilroy R."/>
        </authorList>
    </citation>
    <scope>NUCLEOTIDE SEQUENCE</scope>
    <source>
        <strain evidence="7">A5-1222</strain>
    </source>
</reference>
<dbReference type="AlphaFoldDB" id="A0A9E2NVV7"/>
<name>A0A9E2NVV7_9BACT</name>
<evidence type="ECO:0000256" key="4">
    <source>
        <dbReference type="ARBA" id="ARBA00023136"/>
    </source>
</evidence>
<dbReference type="GO" id="GO:0016020">
    <property type="term" value="C:membrane"/>
    <property type="evidence" value="ECO:0007669"/>
    <property type="project" value="UniProtKB-SubCell"/>
</dbReference>
<evidence type="ECO:0000256" key="1">
    <source>
        <dbReference type="ARBA" id="ARBA00004141"/>
    </source>
</evidence>
<evidence type="ECO:0000313" key="7">
    <source>
        <dbReference type="EMBL" id="MBU3830691.1"/>
    </source>
</evidence>
<protein>
    <submittedName>
        <fullName evidence="7">ABC transporter permease</fullName>
    </submittedName>
</protein>
<dbReference type="Proteomes" id="UP000824247">
    <property type="component" value="Unassembled WGS sequence"/>
</dbReference>
<feature type="transmembrane region" description="Helical" evidence="5">
    <location>
        <begin position="12"/>
        <end position="36"/>
    </location>
</feature>
<feature type="transmembrane region" description="Helical" evidence="5">
    <location>
        <begin position="153"/>
        <end position="172"/>
    </location>
</feature>
<dbReference type="GO" id="GO:0140359">
    <property type="term" value="F:ABC-type transporter activity"/>
    <property type="evidence" value="ECO:0007669"/>
    <property type="project" value="InterPro"/>
</dbReference>
<evidence type="ECO:0000313" key="8">
    <source>
        <dbReference type="Proteomes" id="UP000824247"/>
    </source>
</evidence>
<evidence type="ECO:0000256" key="2">
    <source>
        <dbReference type="ARBA" id="ARBA00022692"/>
    </source>
</evidence>
<accession>A0A9E2NVV7</accession>